<name>A0ABV2SPC2_9GAMM</name>
<dbReference type="EMBL" id="JBEWTB010000003">
    <property type="protein sequence ID" value="MET4759623.1"/>
    <property type="molecule type" value="Genomic_DNA"/>
</dbReference>
<dbReference type="Proteomes" id="UP001549366">
    <property type="component" value="Unassembled WGS sequence"/>
</dbReference>
<reference evidence="2 3" key="1">
    <citation type="submission" date="2024-06" db="EMBL/GenBank/DDBJ databases">
        <title>Genomic Encyclopedia of Type Strains, Phase V (KMG-V): Genome sequencing to study the core and pangenomes of soil and plant-associated prokaryotes.</title>
        <authorList>
            <person name="Whitman W."/>
        </authorList>
    </citation>
    <scope>NUCLEOTIDE SEQUENCE [LARGE SCALE GENOMIC DNA]</scope>
    <source>
        <strain evidence="2 3">NE40</strain>
    </source>
</reference>
<accession>A0ABV2SPC2</accession>
<evidence type="ECO:0008006" key="4">
    <source>
        <dbReference type="Google" id="ProtNLM"/>
    </source>
</evidence>
<protein>
    <recommendedName>
        <fullName evidence="4">SMODS and SLOG-associating 2TM effector domain-containing protein</fullName>
    </recommendedName>
</protein>
<feature type="transmembrane region" description="Helical" evidence="1">
    <location>
        <begin position="57"/>
        <end position="76"/>
    </location>
</feature>
<feature type="transmembrane region" description="Helical" evidence="1">
    <location>
        <begin position="88"/>
        <end position="108"/>
    </location>
</feature>
<keyword evidence="1" id="KW-0472">Membrane</keyword>
<sequence length="171" mass="19676">MDIFKRQELVFGELAACLRDFTPTVTNYLDLCHLCLLYNARLAMKIMDFEHLIKLRLTYVVFMFNFVLLAGFISLINTAWPATIPSQLHLISTVIPLCVALFLFIQAFKLHTTIGFRQQEALDILDRIDIVKGKLRENDKDADVWLAGYIKQELIHLGVMHPATELKSPIR</sequence>
<keyword evidence="1" id="KW-0812">Transmembrane</keyword>
<gene>
    <name evidence="2" type="ORF">V5J35_004942</name>
</gene>
<evidence type="ECO:0000256" key="1">
    <source>
        <dbReference type="SAM" id="Phobius"/>
    </source>
</evidence>
<keyword evidence="1" id="KW-1133">Transmembrane helix</keyword>
<keyword evidence="3" id="KW-1185">Reference proteome</keyword>
<evidence type="ECO:0000313" key="3">
    <source>
        <dbReference type="Proteomes" id="UP001549366"/>
    </source>
</evidence>
<proteinExistence type="predicted"/>
<comment type="caution">
    <text evidence="2">The sequence shown here is derived from an EMBL/GenBank/DDBJ whole genome shotgun (WGS) entry which is preliminary data.</text>
</comment>
<dbReference type="RefSeq" id="WP_354011403.1">
    <property type="nucleotide sequence ID" value="NZ_JBEWTA010000002.1"/>
</dbReference>
<evidence type="ECO:0000313" key="2">
    <source>
        <dbReference type="EMBL" id="MET4759623.1"/>
    </source>
</evidence>
<organism evidence="2 3">
    <name type="scientific">Endozoicomonas lisbonensis</name>
    <dbReference type="NCBI Taxonomy" id="3120522"/>
    <lineage>
        <taxon>Bacteria</taxon>
        <taxon>Pseudomonadati</taxon>
        <taxon>Pseudomonadota</taxon>
        <taxon>Gammaproteobacteria</taxon>
        <taxon>Oceanospirillales</taxon>
        <taxon>Endozoicomonadaceae</taxon>
        <taxon>Endozoicomonas</taxon>
    </lineage>
</organism>